<dbReference type="AlphaFoldDB" id="I4C464"/>
<dbReference type="InterPro" id="IPR003593">
    <property type="entry name" value="AAA+_ATPase"/>
</dbReference>
<sequence length="252" mass="27518">MEPKDTLISVRNLTMGYGNGVVVRDVSFDISEGDIFAILGRSGCGKTTLFKAIIGLLNPIEGEVIIDGDRVLPVLEGGSDRVLRKIGVLFQSGALFSSMTVAENLAFPLRQYTSLPEGLIEKIITMRLSEVGLDHAARMLPSELSGGMQKRAALARAMVLDPKILFFDEPSAGLDPVTSAELDNMILKINETLGTTIVLVTHELPSIFKIVRRAVMLDPEEKTIIADGKPSDLRKSEDSRVRDFFTRLGSEE</sequence>
<keyword evidence="3" id="KW-0067">ATP-binding</keyword>
<protein>
    <submittedName>
        <fullName evidence="5">ABC-type transport system involved in resistance to organic solvents, ATPase component</fullName>
    </submittedName>
</protein>
<evidence type="ECO:0000256" key="2">
    <source>
        <dbReference type="ARBA" id="ARBA00022741"/>
    </source>
</evidence>
<evidence type="ECO:0000259" key="4">
    <source>
        <dbReference type="PROSITE" id="PS50893"/>
    </source>
</evidence>
<dbReference type="InterPro" id="IPR017871">
    <property type="entry name" value="ABC_transporter-like_CS"/>
</dbReference>
<evidence type="ECO:0000313" key="6">
    <source>
        <dbReference type="Proteomes" id="UP000006055"/>
    </source>
</evidence>
<dbReference type="InterPro" id="IPR027417">
    <property type="entry name" value="P-loop_NTPase"/>
</dbReference>
<accession>I4C464</accession>
<feature type="domain" description="ABC transporter" evidence="4">
    <location>
        <begin position="8"/>
        <end position="246"/>
    </location>
</feature>
<dbReference type="GO" id="GO:0005524">
    <property type="term" value="F:ATP binding"/>
    <property type="evidence" value="ECO:0007669"/>
    <property type="project" value="UniProtKB-KW"/>
</dbReference>
<dbReference type="PANTHER" id="PTHR43023">
    <property type="entry name" value="PROTEIN TRIGALACTOSYLDIACYLGLYCEROL 3, CHLOROPLASTIC"/>
    <property type="match status" value="1"/>
</dbReference>
<keyword evidence="1" id="KW-0813">Transport</keyword>
<dbReference type="KEGG" id="dti:Desti_1644"/>
<dbReference type="PROSITE" id="PS50893">
    <property type="entry name" value="ABC_TRANSPORTER_2"/>
    <property type="match status" value="1"/>
</dbReference>
<gene>
    <name evidence="5" type="ordered locus">Desti_1644</name>
</gene>
<keyword evidence="2" id="KW-0547">Nucleotide-binding</keyword>
<reference evidence="6" key="1">
    <citation type="submission" date="2012-06" db="EMBL/GenBank/DDBJ databases">
        <title>Complete sequence of chromosome of Desulfomonile tiedjei DSM 6799.</title>
        <authorList>
            <person name="Lucas S."/>
            <person name="Copeland A."/>
            <person name="Lapidus A."/>
            <person name="Glavina del Rio T."/>
            <person name="Dalin E."/>
            <person name="Tice H."/>
            <person name="Bruce D."/>
            <person name="Goodwin L."/>
            <person name="Pitluck S."/>
            <person name="Peters L."/>
            <person name="Ovchinnikova G."/>
            <person name="Zeytun A."/>
            <person name="Lu M."/>
            <person name="Kyrpides N."/>
            <person name="Mavromatis K."/>
            <person name="Ivanova N."/>
            <person name="Brettin T."/>
            <person name="Detter J.C."/>
            <person name="Han C."/>
            <person name="Larimer F."/>
            <person name="Land M."/>
            <person name="Hauser L."/>
            <person name="Markowitz V."/>
            <person name="Cheng J.-F."/>
            <person name="Hugenholtz P."/>
            <person name="Woyke T."/>
            <person name="Wu D."/>
            <person name="Spring S."/>
            <person name="Schroeder M."/>
            <person name="Brambilla E."/>
            <person name="Klenk H.-P."/>
            <person name="Eisen J.A."/>
        </authorList>
    </citation>
    <scope>NUCLEOTIDE SEQUENCE [LARGE SCALE GENOMIC DNA]</scope>
    <source>
        <strain evidence="6">ATCC 49306 / DSM 6799 / DCB-1</strain>
    </source>
</reference>
<evidence type="ECO:0000256" key="1">
    <source>
        <dbReference type="ARBA" id="ARBA00022448"/>
    </source>
</evidence>
<dbReference type="Pfam" id="PF00005">
    <property type="entry name" value="ABC_tran"/>
    <property type="match status" value="1"/>
</dbReference>
<evidence type="ECO:0000313" key="5">
    <source>
        <dbReference type="EMBL" id="AFM24355.1"/>
    </source>
</evidence>
<dbReference type="HOGENOM" id="CLU_000604_1_22_7"/>
<organism evidence="5 6">
    <name type="scientific">Desulfomonile tiedjei (strain ATCC 49306 / DSM 6799 / DCB-1)</name>
    <dbReference type="NCBI Taxonomy" id="706587"/>
    <lineage>
        <taxon>Bacteria</taxon>
        <taxon>Pseudomonadati</taxon>
        <taxon>Thermodesulfobacteriota</taxon>
        <taxon>Desulfomonilia</taxon>
        <taxon>Desulfomonilales</taxon>
        <taxon>Desulfomonilaceae</taxon>
        <taxon>Desulfomonile</taxon>
    </lineage>
</organism>
<evidence type="ECO:0000256" key="3">
    <source>
        <dbReference type="ARBA" id="ARBA00022840"/>
    </source>
</evidence>
<dbReference type="PROSITE" id="PS00211">
    <property type="entry name" value="ABC_TRANSPORTER_1"/>
    <property type="match status" value="1"/>
</dbReference>
<dbReference type="RefSeq" id="WP_014809503.1">
    <property type="nucleotide sequence ID" value="NC_018025.1"/>
</dbReference>
<dbReference type="Gene3D" id="3.40.50.300">
    <property type="entry name" value="P-loop containing nucleotide triphosphate hydrolases"/>
    <property type="match status" value="1"/>
</dbReference>
<dbReference type="GO" id="GO:0016887">
    <property type="term" value="F:ATP hydrolysis activity"/>
    <property type="evidence" value="ECO:0007669"/>
    <property type="project" value="InterPro"/>
</dbReference>
<dbReference type="PATRIC" id="fig|706587.4.peg.1878"/>
<dbReference type="InterPro" id="IPR003439">
    <property type="entry name" value="ABC_transporter-like_ATP-bd"/>
</dbReference>
<dbReference type="Proteomes" id="UP000006055">
    <property type="component" value="Chromosome"/>
</dbReference>
<dbReference type="eggNOG" id="COG1127">
    <property type="taxonomic scope" value="Bacteria"/>
</dbReference>
<dbReference type="STRING" id="706587.Desti_1644"/>
<name>I4C464_DESTA</name>
<dbReference type="SMART" id="SM00382">
    <property type="entry name" value="AAA"/>
    <property type="match status" value="1"/>
</dbReference>
<dbReference type="SUPFAM" id="SSF52540">
    <property type="entry name" value="P-loop containing nucleoside triphosphate hydrolases"/>
    <property type="match status" value="1"/>
</dbReference>
<proteinExistence type="predicted"/>
<dbReference type="EMBL" id="CP003360">
    <property type="protein sequence ID" value="AFM24355.1"/>
    <property type="molecule type" value="Genomic_DNA"/>
</dbReference>
<dbReference type="PANTHER" id="PTHR43023:SF3">
    <property type="entry name" value="PROTEIN TRIGALACTOSYLDIACYLGLYCEROL 3, CHLOROPLASTIC"/>
    <property type="match status" value="1"/>
</dbReference>
<keyword evidence="6" id="KW-1185">Reference proteome</keyword>